<keyword evidence="1" id="KW-1133">Transmembrane helix</keyword>
<dbReference type="InterPro" id="IPR036465">
    <property type="entry name" value="vWFA_dom_sf"/>
</dbReference>
<evidence type="ECO:0000313" key="4">
    <source>
        <dbReference type="Proteomes" id="UP000306602"/>
    </source>
</evidence>
<feature type="transmembrane region" description="Helical" evidence="1">
    <location>
        <begin position="25"/>
        <end position="48"/>
    </location>
</feature>
<comment type="caution">
    <text evidence="3">The sequence shown here is derived from an EMBL/GenBank/DDBJ whole genome shotgun (WGS) entry which is preliminary data.</text>
</comment>
<evidence type="ECO:0000256" key="1">
    <source>
        <dbReference type="SAM" id="Phobius"/>
    </source>
</evidence>
<dbReference type="InterPro" id="IPR028087">
    <property type="entry name" value="Tad_N"/>
</dbReference>
<dbReference type="Proteomes" id="UP000306602">
    <property type="component" value="Unassembled WGS sequence"/>
</dbReference>
<dbReference type="EMBL" id="SRKY01000003">
    <property type="protein sequence ID" value="THH35695.1"/>
    <property type="molecule type" value="Genomic_DNA"/>
</dbReference>
<dbReference type="Pfam" id="PF13400">
    <property type="entry name" value="Tad"/>
    <property type="match status" value="1"/>
</dbReference>
<organism evidence="3 4">
    <name type="scientific">Aliishimia ponticola</name>
    <dbReference type="NCBI Taxonomy" id="2499833"/>
    <lineage>
        <taxon>Bacteria</taxon>
        <taxon>Pseudomonadati</taxon>
        <taxon>Pseudomonadota</taxon>
        <taxon>Alphaproteobacteria</taxon>
        <taxon>Rhodobacterales</taxon>
        <taxon>Paracoccaceae</taxon>
        <taxon>Aliishimia</taxon>
    </lineage>
</organism>
<keyword evidence="1" id="KW-0812">Transmembrane</keyword>
<accession>A0A4S4NAJ2</accession>
<dbReference type="OrthoDB" id="7522752at2"/>
<sequence>MKTNRTMTRTMFGAADRFARDESGVATIFACFMIMMMVLVGGIGVDLMHAEMERTRLQNTLDRAVLAAADLDQSLKPSDVVTDYFEKSGMEDNLISVTVSQGLNYRTVTAAAEAVTETQFMHLMGVEELSAPGRSAAEERISKVEVSLVVDVSGSMEWNSKMTNLIDAANTFTTSLLKPESADLISISLVPYSEHVNISPAIFNLLNTNHRHDFSHCVEIPDYEFDNAELDTSLTYDQAQHYQWNYSSSDGNVVDDTVCPHEDYESILPLSQSLSDLQGNINQFTPRAGTSIFMAVKWGAALLDPSTRGIVTSLIGSGQIDNAFSGRPADYSDDETLKTMIVMTDGKNDRSNRIVSAAYGNNSHYVHWSNYNFWWYLNKYVSSKYHKNYYFQKYDADKGDELTEAICTAAKDKGIIIWGVGFEVDSHGESVLKACASSPSHYFGVEGVEISEAFSAIASQINQLRLTQ</sequence>
<evidence type="ECO:0000313" key="3">
    <source>
        <dbReference type="EMBL" id="THH35695.1"/>
    </source>
</evidence>
<dbReference type="RefSeq" id="WP_136463164.1">
    <property type="nucleotide sequence ID" value="NZ_SRKY01000003.1"/>
</dbReference>
<keyword evidence="4" id="KW-1185">Reference proteome</keyword>
<protein>
    <recommendedName>
        <fullName evidence="2">Putative Flp pilus-assembly TadG-like N-terminal domain-containing protein</fullName>
    </recommendedName>
</protein>
<evidence type="ECO:0000259" key="2">
    <source>
        <dbReference type="Pfam" id="PF13400"/>
    </source>
</evidence>
<dbReference type="SUPFAM" id="SSF53300">
    <property type="entry name" value="vWA-like"/>
    <property type="match status" value="1"/>
</dbReference>
<dbReference type="Gene3D" id="3.40.50.410">
    <property type="entry name" value="von Willebrand factor, type A domain"/>
    <property type="match status" value="1"/>
</dbReference>
<keyword evidence="1" id="KW-0472">Membrane</keyword>
<feature type="domain" description="Putative Flp pilus-assembly TadG-like N-terminal" evidence="2">
    <location>
        <begin position="24"/>
        <end position="69"/>
    </location>
</feature>
<name>A0A4S4NAJ2_9RHOB</name>
<reference evidence="3 4" key="1">
    <citation type="submission" date="2019-04" db="EMBL/GenBank/DDBJ databases">
        <title>Shimia ponticola sp. nov., isolated from seawater.</title>
        <authorList>
            <person name="Kim Y.-O."/>
            <person name="Yoon J.-H."/>
        </authorList>
    </citation>
    <scope>NUCLEOTIDE SEQUENCE [LARGE SCALE GENOMIC DNA]</scope>
    <source>
        <strain evidence="3 4">MYP11</strain>
    </source>
</reference>
<gene>
    <name evidence="3" type="ORF">E4Z66_11435</name>
</gene>
<proteinExistence type="predicted"/>
<dbReference type="AlphaFoldDB" id="A0A4S4NAJ2"/>